<dbReference type="AlphaFoldDB" id="I4C9W6"/>
<dbReference type="HOGENOM" id="CLU_3006852_0_0_7"/>
<proteinExistence type="predicted"/>
<dbReference type="Proteomes" id="UP000006055">
    <property type="component" value="Chromosome"/>
</dbReference>
<evidence type="ECO:0000313" key="1">
    <source>
        <dbReference type="EMBL" id="AFM26357.1"/>
    </source>
</evidence>
<protein>
    <submittedName>
        <fullName evidence="1">Uncharacterized protein</fullName>
    </submittedName>
</protein>
<organism evidence="1 2">
    <name type="scientific">Desulfomonile tiedjei (strain ATCC 49306 / DSM 6799 / DCB-1)</name>
    <dbReference type="NCBI Taxonomy" id="706587"/>
    <lineage>
        <taxon>Bacteria</taxon>
        <taxon>Pseudomonadati</taxon>
        <taxon>Thermodesulfobacteriota</taxon>
        <taxon>Desulfomonilia</taxon>
        <taxon>Desulfomonilales</taxon>
        <taxon>Desulfomonilaceae</taxon>
        <taxon>Desulfomonile</taxon>
    </lineage>
</organism>
<reference evidence="2" key="1">
    <citation type="submission" date="2012-06" db="EMBL/GenBank/DDBJ databases">
        <title>Complete sequence of chromosome of Desulfomonile tiedjei DSM 6799.</title>
        <authorList>
            <person name="Lucas S."/>
            <person name="Copeland A."/>
            <person name="Lapidus A."/>
            <person name="Glavina del Rio T."/>
            <person name="Dalin E."/>
            <person name="Tice H."/>
            <person name="Bruce D."/>
            <person name="Goodwin L."/>
            <person name="Pitluck S."/>
            <person name="Peters L."/>
            <person name="Ovchinnikova G."/>
            <person name="Zeytun A."/>
            <person name="Lu M."/>
            <person name="Kyrpides N."/>
            <person name="Mavromatis K."/>
            <person name="Ivanova N."/>
            <person name="Brettin T."/>
            <person name="Detter J.C."/>
            <person name="Han C."/>
            <person name="Larimer F."/>
            <person name="Land M."/>
            <person name="Hauser L."/>
            <person name="Markowitz V."/>
            <person name="Cheng J.-F."/>
            <person name="Hugenholtz P."/>
            <person name="Woyke T."/>
            <person name="Wu D."/>
            <person name="Spring S."/>
            <person name="Schroeder M."/>
            <person name="Brambilla E."/>
            <person name="Klenk H.-P."/>
            <person name="Eisen J.A."/>
        </authorList>
    </citation>
    <scope>NUCLEOTIDE SEQUENCE [LARGE SCALE GENOMIC DNA]</scope>
    <source>
        <strain evidence="2">ATCC 49306 / DSM 6799 / DCB-1</strain>
    </source>
</reference>
<keyword evidence="2" id="KW-1185">Reference proteome</keyword>
<evidence type="ECO:0000313" key="2">
    <source>
        <dbReference type="Proteomes" id="UP000006055"/>
    </source>
</evidence>
<dbReference type="EMBL" id="CP003360">
    <property type="protein sequence ID" value="AFM26357.1"/>
    <property type="molecule type" value="Genomic_DNA"/>
</dbReference>
<sequence length="56" mass="6610">MAQCEEELQYKPYLPKKNNTWRLRGTDRTNSVFFHMDLHVGALESPQKTKKDEISV</sequence>
<gene>
    <name evidence="1" type="ordered locus">Desti_3712</name>
</gene>
<name>I4C9W6_DESTA</name>
<dbReference type="KEGG" id="dti:Desti_3712"/>
<accession>I4C9W6</accession>